<dbReference type="Gene3D" id="1.10.287.130">
    <property type="match status" value="1"/>
</dbReference>
<keyword evidence="11" id="KW-0067">ATP-binding</keyword>
<feature type="transmembrane region" description="Helical" evidence="15">
    <location>
        <begin position="160"/>
        <end position="181"/>
    </location>
</feature>
<dbReference type="InterPro" id="IPR003660">
    <property type="entry name" value="HAMP_dom"/>
</dbReference>
<dbReference type="SUPFAM" id="SSF47384">
    <property type="entry name" value="Homodimeric domain of signal transducing histidine kinase"/>
    <property type="match status" value="1"/>
</dbReference>
<evidence type="ECO:0000259" key="17">
    <source>
        <dbReference type="PROSITE" id="PS50885"/>
    </source>
</evidence>
<evidence type="ECO:0000313" key="19">
    <source>
        <dbReference type="Proteomes" id="UP000605427"/>
    </source>
</evidence>
<evidence type="ECO:0000256" key="2">
    <source>
        <dbReference type="ARBA" id="ARBA00004651"/>
    </source>
</evidence>
<dbReference type="PROSITE" id="PS50109">
    <property type="entry name" value="HIS_KIN"/>
    <property type="match status" value="1"/>
</dbReference>
<accession>A0ABQ1ZM62</accession>
<keyword evidence="14 15" id="KW-0472">Membrane</keyword>
<evidence type="ECO:0000313" key="18">
    <source>
        <dbReference type="EMBL" id="GGH69451.1"/>
    </source>
</evidence>
<dbReference type="InterPro" id="IPR041610">
    <property type="entry name" value="ArlS_N"/>
</dbReference>
<keyword evidence="6" id="KW-0597">Phosphoprotein</keyword>
<evidence type="ECO:0000256" key="13">
    <source>
        <dbReference type="ARBA" id="ARBA00023012"/>
    </source>
</evidence>
<dbReference type="EC" id="2.7.13.3" evidence="3"/>
<dbReference type="CDD" id="cd00075">
    <property type="entry name" value="HATPase"/>
    <property type="match status" value="1"/>
</dbReference>
<dbReference type="SUPFAM" id="SSF55874">
    <property type="entry name" value="ATPase domain of HSP90 chaperone/DNA topoisomerase II/histidine kinase"/>
    <property type="match status" value="1"/>
</dbReference>
<dbReference type="PROSITE" id="PS50885">
    <property type="entry name" value="HAMP"/>
    <property type="match status" value="1"/>
</dbReference>
<keyword evidence="19" id="KW-1185">Reference proteome</keyword>
<keyword evidence="13" id="KW-0902">Two-component regulatory system</keyword>
<evidence type="ECO:0000256" key="8">
    <source>
        <dbReference type="ARBA" id="ARBA00022692"/>
    </source>
</evidence>
<gene>
    <name evidence="18" type="primary">arlS</name>
    <name evidence="18" type="ORF">GCM10007362_04520</name>
</gene>
<dbReference type="InterPro" id="IPR003594">
    <property type="entry name" value="HATPase_dom"/>
</dbReference>
<dbReference type="Pfam" id="PF02518">
    <property type="entry name" value="HATPase_c"/>
    <property type="match status" value="1"/>
</dbReference>
<keyword evidence="5" id="KW-1003">Cell membrane</keyword>
<evidence type="ECO:0000256" key="3">
    <source>
        <dbReference type="ARBA" id="ARBA00012438"/>
    </source>
</evidence>
<feature type="domain" description="Histidine kinase" evidence="16">
    <location>
        <begin position="249"/>
        <end position="468"/>
    </location>
</feature>
<comment type="caution">
    <text evidence="18">The sequence shown here is derived from an EMBL/GenBank/DDBJ whole genome shotgun (WGS) entry which is preliminary data.</text>
</comment>
<evidence type="ECO:0000256" key="4">
    <source>
        <dbReference type="ARBA" id="ARBA00015735"/>
    </source>
</evidence>
<dbReference type="Pfam" id="PF00512">
    <property type="entry name" value="HisKA"/>
    <property type="match status" value="1"/>
</dbReference>
<evidence type="ECO:0000256" key="1">
    <source>
        <dbReference type="ARBA" id="ARBA00000085"/>
    </source>
</evidence>
<dbReference type="Gene3D" id="6.10.340.10">
    <property type="match status" value="1"/>
</dbReference>
<dbReference type="InterPro" id="IPR050398">
    <property type="entry name" value="HssS/ArlS-like"/>
</dbReference>
<feature type="transmembrane region" description="Helical" evidence="15">
    <location>
        <begin position="20"/>
        <end position="45"/>
    </location>
</feature>
<dbReference type="PANTHER" id="PTHR45528">
    <property type="entry name" value="SENSOR HISTIDINE KINASE CPXA"/>
    <property type="match status" value="1"/>
</dbReference>
<evidence type="ECO:0000256" key="12">
    <source>
        <dbReference type="ARBA" id="ARBA00022989"/>
    </source>
</evidence>
<dbReference type="CDD" id="cd00082">
    <property type="entry name" value="HisKA"/>
    <property type="match status" value="1"/>
</dbReference>
<dbReference type="RefSeq" id="WP_172238462.1">
    <property type="nucleotide sequence ID" value="NZ_BMDD01000001.1"/>
</dbReference>
<dbReference type="SMART" id="SM00388">
    <property type="entry name" value="HisKA"/>
    <property type="match status" value="1"/>
</dbReference>
<evidence type="ECO:0000259" key="16">
    <source>
        <dbReference type="PROSITE" id="PS50109"/>
    </source>
</evidence>
<name>A0ABQ1ZM62_9BACL</name>
<keyword evidence="10 18" id="KW-0418">Kinase</keyword>
<dbReference type="InterPro" id="IPR003661">
    <property type="entry name" value="HisK_dim/P_dom"/>
</dbReference>
<dbReference type="GO" id="GO:0016301">
    <property type="term" value="F:kinase activity"/>
    <property type="evidence" value="ECO:0007669"/>
    <property type="project" value="UniProtKB-KW"/>
</dbReference>
<evidence type="ECO:0000256" key="5">
    <source>
        <dbReference type="ARBA" id="ARBA00022475"/>
    </source>
</evidence>
<dbReference type="Proteomes" id="UP000605427">
    <property type="component" value="Unassembled WGS sequence"/>
</dbReference>
<protein>
    <recommendedName>
        <fullName evidence="4">Signal transduction histidine-protein kinase ArlS</fullName>
        <ecNumber evidence="3">2.7.13.3</ecNumber>
    </recommendedName>
</protein>
<comment type="subcellular location">
    <subcellularLocation>
        <location evidence="2">Cell membrane</location>
        <topology evidence="2">Multi-pass membrane protein</topology>
    </subcellularLocation>
</comment>
<organism evidence="18 19">
    <name type="scientific">Saccharibacillus endophyticus</name>
    <dbReference type="NCBI Taxonomy" id="2060666"/>
    <lineage>
        <taxon>Bacteria</taxon>
        <taxon>Bacillati</taxon>
        <taxon>Bacillota</taxon>
        <taxon>Bacilli</taxon>
        <taxon>Bacillales</taxon>
        <taxon>Paenibacillaceae</taxon>
        <taxon>Saccharibacillus</taxon>
    </lineage>
</organism>
<sequence>MRKIKLPVWKTLDIKWKLTLWSAFHLILLFFFYNLLQFSILQGWVHNHEKDIIRKNMEEAVVYLHSIEGSGKVADSRYYLNVLNERHQLIRIVNERNMPVVTVTNKVDEDWVAPRYADMEPEEQTSPTGDTLLVYRKPIDFGSERFTVEIVRNMENFESLITLITSLLVATGLISIVLSLIGGRMISYQLLNPINAMIRTMKGIREKGLKERVQISNPQDELTELSTMFNELMDSLSKSFDQQQQFIEDASHELKTPLTIIHGHLSLIKRWGKDDPEVLERSIQLSLNETNRLIHMVSELLILTRADGADASVYGPPGPIRIRPAVEEIVENFQTLQPEFRILTRIELEENFTLPIRKNHLQQLLIIAFDNAIKHARDSKKIRVDAKIEDSSFKLAIKDYGAGIPQEDLPFVTNRFYRVDKARSRKEGGNGLGLSIAKRLLDDYGGYLDIDSVYGEWTEVTIRFPLAQVASERTLIKE</sequence>
<feature type="domain" description="HAMP" evidence="17">
    <location>
        <begin position="188"/>
        <end position="241"/>
    </location>
</feature>
<keyword evidence="8 15" id="KW-0812">Transmembrane</keyword>
<dbReference type="InterPro" id="IPR036890">
    <property type="entry name" value="HATPase_C_sf"/>
</dbReference>
<dbReference type="PRINTS" id="PR00344">
    <property type="entry name" value="BCTRLSENSOR"/>
</dbReference>
<keyword evidence="12 15" id="KW-1133">Transmembrane helix</keyword>
<evidence type="ECO:0000256" key="10">
    <source>
        <dbReference type="ARBA" id="ARBA00022777"/>
    </source>
</evidence>
<dbReference type="EMBL" id="BMDD01000001">
    <property type="protein sequence ID" value="GGH69451.1"/>
    <property type="molecule type" value="Genomic_DNA"/>
</dbReference>
<dbReference type="PANTHER" id="PTHR45528:SF12">
    <property type="entry name" value="SENSOR HISTIDINE KINASE ARSS"/>
    <property type="match status" value="1"/>
</dbReference>
<dbReference type="Pfam" id="PF18719">
    <property type="entry name" value="ArlS_N"/>
    <property type="match status" value="1"/>
</dbReference>
<proteinExistence type="predicted"/>
<dbReference type="SMART" id="SM00304">
    <property type="entry name" value="HAMP"/>
    <property type="match status" value="1"/>
</dbReference>
<comment type="catalytic activity">
    <reaction evidence="1">
        <text>ATP + protein L-histidine = ADP + protein N-phospho-L-histidine.</text>
        <dbReference type="EC" id="2.7.13.3"/>
    </reaction>
</comment>
<evidence type="ECO:0000256" key="7">
    <source>
        <dbReference type="ARBA" id="ARBA00022679"/>
    </source>
</evidence>
<evidence type="ECO:0000256" key="14">
    <source>
        <dbReference type="ARBA" id="ARBA00023136"/>
    </source>
</evidence>
<evidence type="ECO:0000256" key="9">
    <source>
        <dbReference type="ARBA" id="ARBA00022741"/>
    </source>
</evidence>
<dbReference type="InterPro" id="IPR036097">
    <property type="entry name" value="HisK_dim/P_sf"/>
</dbReference>
<dbReference type="SMART" id="SM00387">
    <property type="entry name" value="HATPase_c"/>
    <property type="match status" value="1"/>
</dbReference>
<evidence type="ECO:0000256" key="6">
    <source>
        <dbReference type="ARBA" id="ARBA00022553"/>
    </source>
</evidence>
<reference evidence="19" key="1">
    <citation type="journal article" date="2019" name="Int. J. Syst. Evol. Microbiol.">
        <title>The Global Catalogue of Microorganisms (GCM) 10K type strain sequencing project: providing services to taxonomists for standard genome sequencing and annotation.</title>
        <authorList>
            <consortium name="The Broad Institute Genomics Platform"/>
            <consortium name="The Broad Institute Genome Sequencing Center for Infectious Disease"/>
            <person name="Wu L."/>
            <person name="Ma J."/>
        </authorList>
    </citation>
    <scope>NUCLEOTIDE SEQUENCE [LARGE SCALE GENOMIC DNA]</scope>
    <source>
        <strain evidence="19">CCM 8702</strain>
    </source>
</reference>
<keyword evidence="9" id="KW-0547">Nucleotide-binding</keyword>
<dbReference type="InterPro" id="IPR004358">
    <property type="entry name" value="Sig_transdc_His_kin-like_C"/>
</dbReference>
<dbReference type="SUPFAM" id="SSF158472">
    <property type="entry name" value="HAMP domain-like"/>
    <property type="match status" value="1"/>
</dbReference>
<dbReference type="CDD" id="cd06225">
    <property type="entry name" value="HAMP"/>
    <property type="match status" value="1"/>
</dbReference>
<keyword evidence="7" id="KW-0808">Transferase</keyword>
<evidence type="ECO:0000256" key="15">
    <source>
        <dbReference type="SAM" id="Phobius"/>
    </source>
</evidence>
<dbReference type="InterPro" id="IPR005467">
    <property type="entry name" value="His_kinase_dom"/>
</dbReference>
<dbReference type="Gene3D" id="3.30.565.10">
    <property type="entry name" value="Histidine kinase-like ATPase, C-terminal domain"/>
    <property type="match status" value="1"/>
</dbReference>
<evidence type="ECO:0000256" key="11">
    <source>
        <dbReference type="ARBA" id="ARBA00022840"/>
    </source>
</evidence>